<dbReference type="EMBL" id="JH173419">
    <property type="protein sequence ID" value="EHB16743.1"/>
    <property type="molecule type" value="Genomic_DNA"/>
</dbReference>
<protein>
    <submittedName>
        <fullName evidence="1">Uncharacterized protein</fullName>
    </submittedName>
</protein>
<proteinExistence type="predicted"/>
<evidence type="ECO:0000313" key="1">
    <source>
        <dbReference type="EMBL" id="EHB16743.1"/>
    </source>
</evidence>
<name>G5C5D2_HETGA</name>
<evidence type="ECO:0000313" key="2">
    <source>
        <dbReference type="Proteomes" id="UP000006813"/>
    </source>
</evidence>
<dbReference type="InParanoid" id="G5C5D2"/>
<dbReference type="AlphaFoldDB" id="G5C5D2"/>
<reference evidence="1 2" key="1">
    <citation type="journal article" date="2011" name="Nature">
        <title>Genome sequencing reveals insights into physiology and longevity of the naked mole rat.</title>
        <authorList>
            <person name="Kim E.B."/>
            <person name="Fang X."/>
            <person name="Fushan A.A."/>
            <person name="Huang Z."/>
            <person name="Lobanov A.V."/>
            <person name="Han L."/>
            <person name="Marino S.M."/>
            <person name="Sun X."/>
            <person name="Turanov A.A."/>
            <person name="Yang P."/>
            <person name="Yim S.H."/>
            <person name="Zhao X."/>
            <person name="Kasaikina M.V."/>
            <person name="Stoletzki N."/>
            <person name="Peng C."/>
            <person name="Polak P."/>
            <person name="Xiong Z."/>
            <person name="Kiezun A."/>
            <person name="Zhu Y."/>
            <person name="Chen Y."/>
            <person name="Kryukov G.V."/>
            <person name="Zhang Q."/>
            <person name="Peshkin L."/>
            <person name="Yang L."/>
            <person name="Bronson R.T."/>
            <person name="Buffenstein R."/>
            <person name="Wang B."/>
            <person name="Han C."/>
            <person name="Li Q."/>
            <person name="Chen L."/>
            <person name="Zhao W."/>
            <person name="Sunyaev S.R."/>
            <person name="Park T.J."/>
            <person name="Zhang G."/>
            <person name="Wang J."/>
            <person name="Gladyshev V.N."/>
        </authorList>
    </citation>
    <scope>NUCLEOTIDE SEQUENCE [LARGE SCALE GENOMIC DNA]</scope>
</reference>
<dbReference type="Proteomes" id="UP000006813">
    <property type="component" value="Unassembled WGS sequence"/>
</dbReference>
<organism evidence="1 2">
    <name type="scientific">Heterocephalus glaber</name>
    <name type="common">Naked mole rat</name>
    <dbReference type="NCBI Taxonomy" id="10181"/>
    <lineage>
        <taxon>Eukaryota</taxon>
        <taxon>Metazoa</taxon>
        <taxon>Chordata</taxon>
        <taxon>Craniata</taxon>
        <taxon>Vertebrata</taxon>
        <taxon>Euteleostomi</taxon>
        <taxon>Mammalia</taxon>
        <taxon>Eutheria</taxon>
        <taxon>Euarchontoglires</taxon>
        <taxon>Glires</taxon>
        <taxon>Rodentia</taxon>
        <taxon>Hystricomorpha</taxon>
        <taxon>Bathyergidae</taxon>
        <taxon>Heterocephalus</taxon>
    </lineage>
</organism>
<accession>G5C5D2</accession>
<gene>
    <name evidence="1" type="ORF">GW7_12206</name>
</gene>
<sequence length="235" mass="25586">MMQTPDWTPMMTVCRGLAHLRADFLSALHCFSSRHANQRYSVCVSQTLVLALSTHQSVQEAGKEDGLVDLTFGQGWRGTAFPVARGDGAPGRVAEKCGGNGSEERKRSRGTCGRTSSEVCQSLLCSHADLGPHCPLSFPTRTHYQGPKGFLTFACGNGLQESRFPGNGILQGSKLTVDSLWGRRREVCRLSAQGGTPPFWVQLVDTAATGAKKWTHRMQRAPYEMSGEGSKRDVL</sequence>